<evidence type="ECO:0000256" key="2">
    <source>
        <dbReference type="SAM" id="MobiDB-lite"/>
    </source>
</evidence>
<feature type="region of interest" description="Disordered" evidence="2">
    <location>
        <begin position="1"/>
        <end position="50"/>
    </location>
</feature>
<feature type="region of interest" description="Disordered" evidence="2">
    <location>
        <begin position="629"/>
        <end position="725"/>
    </location>
</feature>
<sequence length="875" mass="94704">MTAGSDDPTSPSGQPAPRTVNASDSPSAKVSLTELDQRTRGAFTAPTSGERAARLREWLATDPPADDVAEVYRELATRDKGAAKLVKERLDELRRARAQDALAAEWAARAEALLGAPRLNLADAMAWQRDAAKAGAPLSREPLAGLRQRLTERMKAIEDLQTRVQVEREAAGLLVQRIDLASTKPRAEAQAARDGLAQDVNDWRERQQGLTSAAGWADLDPRYPNQLDAARQQLEAVWQAFEAALAQAAAAAEDPQAPLPGVPVWADEIRAQRGEPLAAEAESAAPVPKAVQALAQAALLPAIEALERELAAGHTKAMSRYAGELRHAHKVHGRHAGPELDARALAALAKAKELEDWQRWRADQLREGLLAQAVALTQGPEAERPTGRKLQEAIRQLREQWKQTDQGGTSNHALWKRFDEACNQAYQAVEAWRRELKAHNEAARQSRLALIEEVQAWTAAHAASEDWKAQLRDLHAFAERWRQGGHVSEKIFAELQPLWKAAIAAAHERLEAAQADSTARRQALIAEAQALAAEPRLRLDAVKDLQQRWQLEAHRVPLDRRKEQKLWEAFRQPIDEAFARKSAEREKTQAATSRLDAAVLEAARALEAACAADDAQQIRAAMAALRTAAQGEGATADETPPAPTPAAMSAETTAETPAGAAAAASRDAPAPAAPRPVVARRGDDRPGATPASAAAAARLAPAKLAPRARPERSPRPEGPARPRLGDAAFRAQRQALERAEAKLRQLAARAHGEALTELLAAWSARDAARVPPGQQLGGRQAAAARPAWVQALGRAAAPASEAAEPLLRLEIAADVPTSADQVDARRQLQLRLLTRRHEPGPAETWAQDVARVLATAHDASHERRLQAALKVLLRR</sequence>
<dbReference type="Pfam" id="PF03993">
    <property type="entry name" value="DUF349"/>
    <property type="match status" value="1"/>
</dbReference>
<gene>
    <name evidence="3" type="ORF">Tfont_01045</name>
</gene>
<dbReference type="AlphaFoldDB" id="A0A554XNE6"/>
<name>A0A554XNE6_9BURK</name>
<feature type="compositionally biased region" description="Low complexity" evidence="2">
    <location>
        <begin position="629"/>
        <end position="679"/>
    </location>
</feature>
<feature type="compositionally biased region" description="Basic and acidic residues" evidence="2">
    <location>
        <begin position="708"/>
        <end position="724"/>
    </location>
</feature>
<proteinExistence type="predicted"/>
<evidence type="ECO:0000256" key="1">
    <source>
        <dbReference type="SAM" id="Coils"/>
    </source>
</evidence>
<dbReference type="InterPro" id="IPR007139">
    <property type="entry name" value="DUF349"/>
</dbReference>
<feature type="compositionally biased region" description="Low complexity" evidence="2">
    <location>
        <begin position="687"/>
        <end position="707"/>
    </location>
</feature>
<reference evidence="3 4" key="1">
    <citation type="submission" date="2019-07" db="EMBL/GenBank/DDBJ databases">
        <title>Tepidimonas fonticaldi AT-A2 draft genome.</title>
        <authorList>
            <person name="Da Costa M.S."/>
            <person name="Froufe H.J.C."/>
            <person name="Egas C."/>
            <person name="Albuquerque L."/>
        </authorList>
    </citation>
    <scope>NUCLEOTIDE SEQUENCE [LARGE SCALE GENOMIC DNA]</scope>
    <source>
        <strain evidence="3 4">AT-A2</strain>
    </source>
</reference>
<feature type="coiled-coil region" evidence="1">
    <location>
        <begin position="143"/>
        <end position="206"/>
    </location>
</feature>
<evidence type="ECO:0008006" key="5">
    <source>
        <dbReference type="Google" id="ProtNLM"/>
    </source>
</evidence>
<feature type="compositionally biased region" description="Polar residues" evidence="2">
    <location>
        <begin position="20"/>
        <end position="30"/>
    </location>
</feature>
<evidence type="ECO:0000313" key="3">
    <source>
        <dbReference type="EMBL" id="TSE37348.1"/>
    </source>
</evidence>
<evidence type="ECO:0000313" key="4">
    <source>
        <dbReference type="Proteomes" id="UP000316388"/>
    </source>
</evidence>
<dbReference type="EMBL" id="VJOO01000007">
    <property type="protein sequence ID" value="TSE37348.1"/>
    <property type="molecule type" value="Genomic_DNA"/>
</dbReference>
<dbReference type="Proteomes" id="UP000316388">
    <property type="component" value="Unassembled WGS sequence"/>
</dbReference>
<keyword evidence="1" id="KW-0175">Coiled coil</keyword>
<protein>
    <recommendedName>
        <fullName evidence="5">DUF349 domain-containing protein</fullName>
    </recommendedName>
</protein>
<comment type="caution">
    <text evidence="3">The sequence shown here is derived from an EMBL/GenBank/DDBJ whole genome shotgun (WGS) entry which is preliminary data.</text>
</comment>
<organism evidence="3 4">
    <name type="scientific">Tepidimonas fonticaldi</name>
    <dbReference type="NCBI Taxonomy" id="1101373"/>
    <lineage>
        <taxon>Bacteria</taxon>
        <taxon>Pseudomonadati</taxon>
        <taxon>Pseudomonadota</taxon>
        <taxon>Betaproteobacteria</taxon>
        <taxon>Burkholderiales</taxon>
        <taxon>Tepidimonas</taxon>
    </lineage>
</organism>
<accession>A0A554XNE6</accession>